<name>A0A444JH13_9BACT</name>
<dbReference type="EMBL" id="MTKR01000047">
    <property type="protein sequence ID" value="RWX50626.1"/>
    <property type="molecule type" value="Genomic_DNA"/>
</dbReference>
<sequence>MKNIPLDKSKSIVFMGSMNAFPMAYALQLRKYGYEVFYIVDVPQSDMLSRPENHYSFIEYPYPDWIIEWTLPLQIILLLSPKIFATLLSGMLKKHINKTIGCYVLNGFFISLSPYLPEVTRVAMSHGSDLDVWANVDNIDELRKGVFQAKYMKIIPVFMQNLLLKNFIAKQKKGFQNCHFLNYMPPGYNKVGDKIVSRLQNDGICYIPRSHASFACVADHNRDYRENTSTLQIFSGVRFLYQNFPRGNTGYNKGNDKIIEGLARYYQINQNISIHFVEKGTDLLAAKQLCNKLGLEAAITWHKEMPFQDLIALYQQSDICFDQVGDHCISAIGVYALWFGKPLIADDRVFVDSGYWPDDNPVCKAKNSDDIFGWLCRLSDNEERRKVSVASRIFADRYLDMEKFPNAMFQIT</sequence>
<comment type="caution">
    <text evidence="2">The sequence shown here is derived from an EMBL/GenBank/DDBJ whole genome shotgun (WGS) entry which is preliminary data.</text>
</comment>
<evidence type="ECO:0000313" key="4">
    <source>
        <dbReference type="Proteomes" id="UP000288892"/>
    </source>
</evidence>
<organism evidence="2 4">
    <name type="scientific">Candidatus Electrothrix marina</name>
    <dbReference type="NCBI Taxonomy" id="1859130"/>
    <lineage>
        <taxon>Bacteria</taxon>
        <taxon>Pseudomonadati</taxon>
        <taxon>Thermodesulfobacteriota</taxon>
        <taxon>Desulfobulbia</taxon>
        <taxon>Desulfobulbales</taxon>
        <taxon>Desulfobulbaceae</taxon>
        <taxon>Candidatus Electrothrix</taxon>
    </lineage>
</organism>
<dbReference type="Gene3D" id="3.40.50.2000">
    <property type="entry name" value="Glycogen Phosphorylase B"/>
    <property type="match status" value="1"/>
</dbReference>
<evidence type="ECO:0000313" key="3">
    <source>
        <dbReference type="Proteomes" id="UP000287615"/>
    </source>
</evidence>
<reference evidence="3 4" key="1">
    <citation type="submission" date="2017-01" db="EMBL/GenBank/DDBJ databases">
        <title>The cable genome- insights into the physiology and evolution of filamentous bacteria capable of sulfide oxidation via long distance electron transfer.</title>
        <authorList>
            <person name="Schreiber L."/>
            <person name="Bjerg J.T."/>
            <person name="Boggild A."/>
            <person name="Van De Vossenberg J."/>
            <person name="Meysman F."/>
            <person name="Nielsen L.P."/>
            <person name="Schramm A."/>
            <person name="Kjeldsen K.U."/>
        </authorList>
    </citation>
    <scope>NUCLEOTIDE SEQUENCE [LARGE SCALE GENOMIC DNA]</scope>
    <source>
        <strain evidence="1">A3</strain>
        <strain evidence="2">A5</strain>
    </source>
</reference>
<dbReference type="Proteomes" id="UP000288892">
    <property type="component" value="Unassembled WGS sequence"/>
</dbReference>
<keyword evidence="4" id="KW-1185">Reference proteome</keyword>
<dbReference type="EMBL" id="MTKS01000015">
    <property type="protein sequence ID" value="RWX52390.1"/>
    <property type="molecule type" value="Genomic_DNA"/>
</dbReference>
<protein>
    <submittedName>
        <fullName evidence="2">Uncharacterized protein</fullName>
    </submittedName>
</protein>
<evidence type="ECO:0000313" key="1">
    <source>
        <dbReference type="EMBL" id="RWX50626.1"/>
    </source>
</evidence>
<dbReference type="SUPFAM" id="SSF53756">
    <property type="entry name" value="UDP-Glycosyltransferase/glycogen phosphorylase"/>
    <property type="match status" value="1"/>
</dbReference>
<dbReference type="AlphaFoldDB" id="A0A444JH13"/>
<evidence type="ECO:0000313" key="2">
    <source>
        <dbReference type="EMBL" id="RWX52390.1"/>
    </source>
</evidence>
<dbReference type="Proteomes" id="UP000287615">
    <property type="component" value="Unassembled WGS sequence"/>
</dbReference>
<gene>
    <name evidence="1" type="ORF">VU00_10472</name>
    <name evidence="2" type="ORF">VU01_10157</name>
</gene>
<proteinExistence type="predicted"/>
<accession>A0A444JH13</accession>